<evidence type="ECO:0000256" key="5">
    <source>
        <dbReference type="SAM" id="MobiDB-lite"/>
    </source>
</evidence>
<organism evidence="8 9">
    <name type="scientific">Chelatococcus reniformis</name>
    <dbReference type="NCBI Taxonomy" id="1494448"/>
    <lineage>
        <taxon>Bacteria</taxon>
        <taxon>Pseudomonadati</taxon>
        <taxon>Pseudomonadota</taxon>
        <taxon>Alphaproteobacteria</taxon>
        <taxon>Hyphomicrobiales</taxon>
        <taxon>Chelatococcaceae</taxon>
        <taxon>Chelatococcus</taxon>
    </lineage>
</organism>
<evidence type="ECO:0000256" key="1">
    <source>
        <dbReference type="ARBA" id="ARBA00004442"/>
    </source>
</evidence>
<dbReference type="Pfam" id="PF20159">
    <property type="entry name" value="YidB"/>
    <property type="match status" value="1"/>
</dbReference>
<feature type="region of interest" description="Disordered" evidence="5">
    <location>
        <begin position="360"/>
        <end position="409"/>
    </location>
</feature>
<name>A0A916XE22_9HYPH</name>
<dbReference type="InterPro" id="IPR050330">
    <property type="entry name" value="Bact_OuterMem_StrucFunc"/>
</dbReference>
<reference evidence="8" key="2">
    <citation type="submission" date="2020-09" db="EMBL/GenBank/DDBJ databases">
        <authorList>
            <person name="Sun Q."/>
            <person name="Zhou Y."/>
        </authorList>
    </citation>
    <scope>NUCLEOTIDE SEQUENCE</scope>
    <source>
        <strain evidence="8">CGMCC 1.12919</strain>
    </source>
</reference>
<feature type="compositionally biased region" description="Low complexity" evidence="5">
    <location>
        <begin position="175"/>
        <end position="246"/>
    </location>
</feature>
<evidence type="ECO:0000256" key="3">
    <source>
        <dbReference type="ARBA" id="ARBA00023237"/>
    </source>
</evidence>
<evidence type="ECO:0000256" key="2">
    <source>
        <dbReference type="ARBA" id="ARBA00023136"/>
    </source>
</evidence>
<evidence type="ECO:0000313" key="9">
    <source>
        <dbReference type="Proteomes" id="UP000637002"/>
    </source>
</evidence>
<dbReference type="PANTHER" id="PTHR30329:SF21">
    <property type="entry name" value="LIPOPROTEIN YIAD-RELATED"/>
    <property type="match status" value="1"/>
</dbReference>
<reference evidence="8" key="1">
    <citation type="journal article" date="2014" name="Int. J. Syst. Evol. Microbiol.">
        <title>Complete genome sequence of Corynebacterium casei LMG S-19264T (=DSM 44701T), isolated from a smear-ripened cheese.</title>
        <authorList>
            <consortium name="US DOE Joint Genome Institute (JGI-PGF)"/>
            <person name="Walter F."/>
            <person name="Albersmeier A."/>
            <person name="Kalinowski J."/>
            <person name="Ruckert C."/>
        </authorList>
    </citation>
    <scope>NUCLEOTIDE SEQUENCE</scope>
    <source>
        <strain evidence="8">CGMCC 1.12919</strain>
    </source>
</reference>
<dbReference type="Gene3D" id="1.10.10.690">
    <property type="entry name" value="YidB-like"/>
    <property type="match status" value="1"/>
</dbReference>
<dbReference type="InterPro" id="IPR036737">
    <property type="entry name" value="OmpA-like_sf"/>
</dbReference>
<dbReference type="PROSITE" id="PS51123">
    <property type="entry name" value="OMPA_2"/>
    <property type="match status" value="1"/>
</dbReference>
<dbReference type="InterPro" id="IPR045372">
    <property type="entry name" value="YidB"/>
</dbReference>
<dbReference type="AlphaFoldDB" id="A0A916XE22"/>
<comment type="caution">
    <text evidence="8">The sequence shown here is derived from an EMBL/GenBank/DDBJ whole genome shotgun (WGS) entry which is preliminary data.</text>
</comment>
<dbReference type="EMBL" id="BMGG01000004">
    <property type="protein sequence ID" value="GGC67117.1"/>
    <property type="molecule type" value="Genomic_DNA"/>
</dbReference>
<dbReference type="InterPro" id="IPR027405">
    <property type="entry name" value="YidB-like"/>
</dbReference>
<proteinExistence type="predicted"/>
<evidence type="ECO:0000313" key="8">
    <source>
        <dbReference type="EMBL" id="GGC67117.1"/>
    </source>
</evidence>
<dbReference type="CDD" id="cd07185">
    <property type="entry name" value="OmpA_C-like"/>
    <property type="match status" value="1"/>
</dbReference>
<evidence type="ECO:0000256" key="6">
    <source>
        <dbReference type="SAM" id="Phobius"/>
    </source>
</evidence>
<dbReference type="Gene3D" id="3.30.1330.60">
    <property type="entry name" value="OmpA-like domain"/>
    <property type="match status" value="1"/>
</dbReference>
<feature type="region of interest" description="Disordered" evidence="5">
    <location>
        <begin position="175"/>
        <end position="251"/>
    </location>
</feature>
<evidence type="ECO:0000256" key="4">
    <source>
        <dbReference type="PROSITE-ProRule" id="PRU00473"/>
    </source>
</evidence>
<dbReference type="Pfam" id="PF00691">
    <property type="entry name" value="OmpA"/>
    <property type="match status" value="1"/>
</dbReference>
<dbReference type="SUPFAM" id="SSF140804">
    <property type="entry name" value="YidB-like"/>
    <property type="match status" value="1"/>
</dbReference>
<feature type="transmembrane region" description="Helical" evidence="6">
    <location>
        <begin position="145"/>
        <end position="164"/>
    </location>
</feature>
<keyword evidence="3" id="KW-0998">Cell outer membrane</keyword>
<feature type="domain" description="OmpA-like" evidence="7">
    <location>
        <begin position="560"/>
        <end position="677"/>
    </location>
</feature>
<keyword evidence="2 4" id="KW-0472">Membrane</keyword>
<sequence length="677" mass="67678">MFEKIVDTLARNIGLTPEQSNKLIGEAIRLLTSQVDGARGLLDRARTLGLIGSASEWLGHADAPALSGEQSRRLFGTSVVEAIAGRLHLSADRTAAALGETIPRVIGQLSPGGTLPAALPASVLALAPTIAGGPRLSTRDVVGSWALRGVILAAVIAALWWLAYQLSKPGTIAQPPATTTAPSADGGAKPAAPATAGGSHGAPAAGSGAPATSASPSPATTAPPTAGAPTTAGTGTPATGTAAASTQPTLDLRRDEAGKVTYSGAVADASTRGGIQAALETAFGKDNVSGSLNVDAKLGPAPWLNWLGKLFDLFKGSGKGNFAFNLNGPDLKLGTLPQGLDASKLMAGLGGLVGGPSITLPDGTKAAPTPAAATTAGAPGAAPTGGSGAPAVPAAAPTAPATQPTLNLRRDETGKVTYSGTVSDSGTRAGILAALGAAFGKDNLSGTIAVDPKVGSAQWLGWFRKLPGLSKSAGKGDFAFNLNGPNLKLDALPQGVDPSKLASGLAGLSITLPDGTKAAETPAAGSAAGGAKDTGPGAELDSDTVMSALDSMSPDNPNVDDLTKTLSLLSIEFATGSAEVPANERKVLVKAASFFKKLPPSFRIEIQGHTDNQGSEAINEPLSLERANAVRDILVKEGVSAASFITRGFGATRPVASNDTPEGRARNRRIDYVIAAR</sequence>
<dbReference type="RefSeq" id="WP_188609679.1">
    <property type="nucleotide sequence ID" value="NZ_BMGG01000004.1"/>
</dbReference>
<accession>A0A916XE22</accession>
<dbReference type="PANTHER" id="PTHR30329">
    <property type="entry name" value="STATOR ELEMENT OF FLAGELLAR MOTOR COMPLEX"/>
    <property type="match status" value="1"/>
</dbReference>
<keyword evidence="6" id="KW-0812">Transmembrane</keyword>
<keyword evidence="9" id="KW-1185">Reference proteome</keyword>
<feature type="compositionally biased region" description="Low complexity" evidence="5">
    <location>
        <begin position="518"/>
        <end position="531"/>
    </location>
</feature>
<dbReference type="SUPFAM" id="SSF103088">
    <property type="entry name" value="OmpA-like"/>
    <property type="match status" value="1"/>
</dbReference>
<feature type="compositionally biased region" description="Low complexity" evidence="5">
    <location>
        <begin position="389"/>
        <end position="405"/>
    </location>
</feature>
<keyword evidence="6" id="KW-1133">Transmembrane helix</keyword>
<feature type="region of interest" description="Disordered" evidence="5">
    <location>
        <begin position="518"/>
        <end position="542"/>
    </location>
</feature>
<dbReference type="Proteomes" id="UP000637002">
    <property type="component" value="Unassembled WGS sequence"/>
</dbReference>
<protein>
    <recommendedName>
        <fullName evidence="7">OmpA-like domain-containing protein</fullName>
    </recommendedName>
</protein>
<dbReference type="InterPro" id="IPR006665">
    <property type="entry name" value="OmpA-like"/>
</dbReference>
<gene>
    <name evidence="8" type="ORF">GCM10010994_27090</name>
</gene>
<evidence type="ECO:0000259" key="7">
    <source>
        <dbReference type="PROSITE" id="PS51123"/>
    </source>
</evidence>
<feature type="compositionally biased region" description="Low complexity" evidence="5">
    <location>
        <begin position="363"/>
        <end position="382"/>
    </location>
</feature>
<comment type="subcellular location">
    <subcellularLocation>
        <location evidence="1">Cell outer membrane</location>
    </subcellularLocation>
</comment>
<dbReference type="InterPro" id="IPR006664">
    <property type="entry name" value="OMP_bac"/>
</dbReference>
<dbReference type="GO" id="GO:0009279">
    <property type="term" value="C:cell outer membrane"/>
    <property type="evidence" value="ECO:0007669"/>
    <property type="project" value="UniProtKB-SubCell"/>
</dbReference>
<dbReference type="PRINTS" id="PR01021">
    <property type="entry name" value="OMPADOMAIN"/>
</dbReference>